<name>A0AAN7RBT0_TRANT</name>
<feature type="compositionally biased region" description="Low complexity" evidence="2">
    <location>
        <begin position="294"/>
        <end position="310"/>
    </location>
</feature>
<evidence type="ECO:0000313" key="3">
    <source>
        <dbReference type="EMBL" id="KAK4795665.1"/>
    </source>
</evidence>
<keyword evidence="4" id="KW-1185">Reference proteome</keyword>
<feature type="coiled-coil region" evidence="1">
    <location>
        <begin position="187"/>
        <end position="217"/>
    </location>
</feature>
<reference evidence="3 4" key="1">
    <citation type="journal article" date="2023" name="Hortic Res">
        <title>Pangenome of water caltrop reveals structural variations and asymmetric subgenome divergence after allopolyploidization.</title>
        <authorList>
            <person name="Zhang X."/>
            <person name="Chen Y."/>
            <person name="Wang L."/>
            <person name="Yuan Y."/>
            <person name="Fang M."/>
            <person name="Shi L."/>
            <person name="Lu R."/>
            <person name="Comes H.P."/>
            <person name="Ma Y."/>
            <person name="Chen Y."/>
            <person name="Huang G."/>
            <person name="Zhou Y."/>
            <person name="Zheng Z."/>
            <person name="Qiu Y."/>
        </authorList>
    </citation>
    <scope>NUCLEOTIDE SEQUENCE [LARGE SCALE GENOMIC DNA]</scope>
    <source>
        <strain evidence="3">F231</strain>
    </source>
</reference>
<dbReference type="EMBL" id="JAXQNO010000006">
    <property type="protein sequence ID" value="KAK4795665.1"/>
    <property type="molecule type" value="Genomic_DNA"/>
</dbReference>
<evidence type="ECO:0000313" key="4">
    <source>
        <dbReference type="Proteomes" id="UP001346149"/>
    </source>
</evidence>
<gene>
    <name evidence="3" type="ORF">SAY86_027991</name>
</gene>
<evidence type="ECO:0000256" key="2">
    <source>
        <dbReference type="SAM" id="MobiDB-lite"/>
    </source>
</evidence>
<organism evidence="3 4">
    <name type="scientific">Trapa natans</name>
    <name type="common">Water chestnut</name>
    <dbReference type="NCBI Taxonomy" id="22666"/>
    <lineage>
        <taxon>Eukaryota</taxon>
        <taxon>Viridiplantae</taxon>
        <taxon>Streptophyta</taxon>
        <taxon>Embryophyta</taxon>
        <taxon>Tracheophyta</taxon>
        <taxon>Spermatophyta</taxon>
        <taxon>Magnoliopsida</taxon>
        <taxon>eudicotyledons</taxon>
        <taxon>Gunneridae</taxon>
        <taxon>Pentapetalae</taxon>
        <taxon>rosids</taxon>
        <taxon>malvids</taxon>
        <taxon>Myrtales</taxon>
        <taxon>Lythraceae</taxon>
        <taxon>Trapa</taxon>
    </lineage>
</organism>
<keyword evidence="1" id="KW-0175">Coiled coil</keyword>
<evidence type="ECO:0000256" key="1">
    <source>
        <dbReference type="SAM" id="Coils"/>
    </source>
</evidence>
<feature type="compositionally biased region" description="Basic and acidic residues" evidence="2">
    <location>
        <begin position="237"/>
        <end position="249"/>
    </location>
</feature>
<dbReference type="AlphaFoldDB" id="A0AAN7RBT0"/>
<sequence>MMGGGGSRRDERSFAINNGNVFAALEILRKKKKSDKYKASRSSSKATTKTALKDLEVAPVFWAPAPLNNKSWADVDDDDDDDYYATAEPLQTAWAEPPQCKEQDSTFDEASAISILSLLRYIDCMLFGAIYHCLSPHKSRYSSEEDILDEGDEDIEEDIEEEHDHEIEVPILPEPVSQKPVCTYIATKETERQLSKKERKKKELAELEALLADFAVKDDDQDESVVKILADFCHGKKDKSSSKEAKEDVLCGPKTKTTPEPAEEEDSTSVHVKERLKKLASLKKKKSSKEMDAAARAASQEAATRSAELAAAKKKEKNHYNQQPLR</sequence>
<proteinExistence type="predicted"/>
<protein>
    <submittedName>
        <fullName evidence="3">Uncharacterized protein</fullName>
    </submittedName>
</protein>
<accession>A0AAN7RBT0</accession>
<dbReference type="PANTHER" id="PTHR31365:SF15">
    <property type="entry name" value="EXPRESSED PROTEIN"/>
    <property type="match status" value="1"/>
</dbReference>
<dbReference type="Proteomes" id="UP001346149">
    <property type="component" value="Unassembled WGS sequence"/>
</dbReference>
<feature type="region of interest" description="Disordered" evidence="2">
    <location>
        <begin position="237"/>
        <end position="326"/>
    </location>
</feature>
<feature type="compositionally biased region" description="Basic residues" evidence="2">
    <location>
        <begin position="274"/>
        <end position="287"/>
    </location>
</feature>
<dbReference type="PANTHER" id="PTHR31365">
    <property type="entry name" value="EXPRESSED PROTEIN"/>
    <property type="match status" value="1"/>
</dbReference>
<comment type="caution">
    <text evidence="3">The sequence shown here is derived from an EMBL/GenBank/DDBJ whole genome shotgun (WGS) entry which is preliminary data.</text>
</comment>